<comment type="caution">
    <text evidence="1">The sequence shown here is derived from an EMBL/GenBank/DDBJ whole genome shotgun (WGS) entry which is preliminary data.</text>
</comment>
<accession>A0A5B7FAZ9</accession>
<sequence length="124" mass="12905">MELSINAIAKLRVGAPHSDLWRRAGCVSSLVPVTLANTLAGRLFVSPGLAETSKGHCVLEGRVEPGGLPLDVRVVVGGDERLSLCHQSVPHPNTEQPGIPGAGKLCQWGSGAVVSSCSNHSHKL</sequence>
<evidence type="ECO:0000313" key="1">
    <source>
        <dbReference type="EMBL" id="MPC42737.1"/>
    </source>
</evidence>
<proteinExistence type="predicted"/>
<dbReference type="AlphaFoldDB" id="A0A5B7FAZ9"/>
<gene>
    <name evidence="1" type="ORF">E2C01_036368</name>
</gene>
<organism evidence="1 2">
    <name type="scientific">Portunus trituberculatus</name>
    <name type="common">Swimming crab</name>
    <name type="synonym">Neptunus trituberculatus</name>
    <dbReference type="NCBI Taxonomy" id="210409"/>
    <lineage>
        <taxon>Eukaryota</taxon>
        <taxon>Metazoa</taxon>
        <taxon>Ecdysozoa</taxon>
        <taxon>Arthropoda</taxon>
        <taxon>Crustacea</taxon>
        <taxon>Multicrustacea</taxon>
        <taxon>Malacostraca</taxon>
        <taxon>Eumalacostraca</taxon>
        <taxon>Eucarida</taxon>
        <taxon>Decapoda</taxon>
        <taxon>Pleocyemata</taxon>
        <taxon>Brachyura</taxon>
        <taxon>Eubrachyura</taxon>
        <taxon>Portunoidea</taxon>
        <taxon>Portunidae</taxon>
        <taxon>Portuninae</taxon>
        <taxon>Portunus</taxon>
    </lineage>
</organism>
<dbReference type="EMBL" id="VSRR010005553">
    <property type="protein sequence ID" value="MPC42737.1"/>
    <property type="molecule type" value="Genomic_DNA"/>
</dbReference>
<evidence type="ECO:0000313" key="2">
    <source>
        <dbReference type="Proteomes" id="UP000324222"/>
    </source>
</evidence>
<keyword evidence="2" id="KW-1185">Reference proteome</keyword>
<reference evidence="1 2" key="1">
    <citation type="submission" date="2019-05" db="EMBL/GenBank/DDBJ databases">
        <title>Another draft genome of Portunus trituberculatus and its Hox gene families provides insights of decapod evolution.</title>
        <authorList>
            <person name="Jeong J.-H."/>
            <person name="Song I."/>
            <person name="Kim S."/>
            <person name="Choi T."/>
            <person name="Kim D."/>
            <person name="Ryu S."/>
            <person name="Kim W."/>
        </authorList>
    </citation>
    <scope>NUCLEOTIDE SEQUENCE [LARGE SCALE GENOMIC DNA]</scope>
    <source>
        <tissue evidence="1">Muscle</tissue>
    </source>
</reference>
<protein>
    <submittedName>
        <fullName evidence="1">Uncharacterized protein</fullName>
    </submittedName>
</protein>
<dbReference type="Proteomes" id="UP000324222">
    <property type="component" value="Unassembled WGS sequence"/>
</dbReference>
<name>A0A5B7FAZ9_PORTR</name>